<organism evidence="2 3">
    <name type="scientific">Candidatus Methanocrinis alkalitolerans</name>
    <dbReference type="NCBI Taxonomy" id="3033395"/>
    <lineage>
        <taxon>Archaea</taxon>
        <taxon>Methanobacteriati</taxon>
        <taxon>Methanobacteriota</taxon>
        <taxon>Stenosarchaea group</taxon>
        <taxon>Methanomicrobia</taxon>
        <taxon>Methanotrichales</taxon>
        <taxon>Methanotrichaceae</taxon>
        <taxon>Methanocrinis</taxon>
    </lineage>
</organism>
<evidence type="ECO:0000313" key="2">
    <source>
        <dbReference type="EMBL" id="MDF0592096.1"/>
    </source>
</evidence>
<sequence length="65" mass="7399">MMAGDGVKEKRHPQNSQSSKPRSVDDLTCEEEVRGIMKLAEASLAEFLEDEPDIYTLKDLKVKYK</sequence>
<keyword evidence="3" id="KW-1185">Reference proteome</keyword>
<accession>A0ABT5XBK6</accession>
<name>A0ABT5XBK6_9EURY</name>
<gene>
    <name evidence="2" type="ORF">P0O24_00645</name>
</gene>
<evidence type="ECO:0000313" key="3">
    <source>
        <dbReference type="Proteomes" id="UP001215956"/>
    </source>
</evidence>
<protein>
    <submittedName>
        <fullName evidence="2">Uncharacterized protein</fullName>
    </submittedName>
</protein>
<evidence type="ECO:0000256" key="1">
    <source>
        <dbReference type="SAM" id="MobiDB-lite"/>
    </source>
</evidence>
<proteinExistence type="predicted"/>
<dbReference type="EMBL" id="JARFPL010000001">
    <property type="protein sequence ID" value="MDF0592096.1"/>
    <property type="molecule type" value="Genomic_DNA"/>
</dbReference>
<dbReference type="RefSeq" id="WP_316967802.1">
    <property type="nucleotide sequence ID" value="NZ_JARFPL010000001.1"/>
</dbReference>
<comment type="caution">
    <text evidence="2">The sequence shown here is derived from an EMBL/GenBank/DDBJ whole genome shotgun (WGS) entry which is preliminary data.</text>
</comment>
<reference evidence="2 3" key="1">
    <citation type="submission" date="2023-03" db="EMBL/GenBank/DDBJ databases">
        <title>Whole genome sequencing of Methanotrichaceae archaeon M04Ac.</title>
        <authorList>
            <person name="Khomyakova M.A."/>
            <person name="Merkel A.Y."/>
            <person name="Slobodkin A.I."/>
        </authorList>
    </citation>
    <scope>NUCLEOTIDE SEQUENCE [LARGE SCALE GENOMIC DNA]</scope>
    <source>
        <strain evidence="2 3">M04Ac</strain>
    </source>
</reference>
<feature type="region of interest" description="Disordered" evidence="1">
    <location>
        <begin position="1"/>
        <end position="27"/>
    </location>
</feature>
<dbReference type="Proteomes" id="UP001215956">
    <property type="component" value="Unassembled WGS sequence"/>
</dbReference>